<gene>
    <name evidence="3" type="ORF">GHT06_009916</name>
</gene>
<proteinExistence type="predicted"/>
<keyword evidence="4" id="KW-1185">Reference proteome</keyword>
<evidence type="ECO:0000259" key="1">
    <source>
        <dbReference type="Pfam" id="PF21787"/>
    </source>
</evidence>
<feature type="domain" description="Transposable element P transposase-like GTP-binding insertion" evidence="2">
    <location>
        <begin position="135"/>
        <end position="237"/>
    </location>
</feature>
<dbReference type="AlphaFoldDB" id="A0AAD5LGR2"/>
<name>A0AAD5LGR2_9CRUS</name>
<feature type="domain" description="Transposable element P transposase-like RNase H" evidence="1">
    <location>
        <begin position="1"/>
        <end position="105"/>
    </location>
</feature>
<sequence length="238" mass="27158">MSVAKSRHFGTKKMNVDGFVDYGTDIISQQSDKLVDHVLVFIFRPYHACWIQPIAVFATSGAAPTRILGQIILRAIVSLHSVGAIVTSVVSDGAQTNKGVYKAFGINASIKDLKFSIEHPVDEKTKIFFMFDMPHIMKCIRNLIFNQKQVQFNEWLVLYKHLKSLYWLDKNYPIRYCFKLTKAHLYPNSWDKNEVAVQVLSDTTANRLAYYRDTLGVQEIIGSDDTEDMLRLLNAAFV</sequence>
<evidence type="ECO:0000313" key="4">
    <source>
        <dbReference type="Proteomes" id="UP000820818"/>
    </source>
</evidence>
<evidence type="ECO:0000259" key="2">
    <source>
        <dbReference type="Pfam" id="PF21788"/>
    </source>
</evidence>
<organism evidence="3 4">
    <name type="scientific">Daphnia sinensis</name>
    <dbReference type="NCBI Taxonomy" id="1820382"/>
    <lineage>
        <taxon>Eukaryota</taxon>
        <taxon>Metazoa</taxon>
        <taxon>Ecdysozoa</taxon>
        <taxon>Arthropoda</taxon>
        <taxon>Crustacea</taxon>
        <taxon>Branchiopoda</taxon>
        <taxon>Diplostraca</taxon>
        <taxon>Cladocera</taxon>
        <taxon>Anomopoda</taxon>
        <taxon>Daphniidae</taxon>
        <taxon>Daphnia</taxon>
        <taxon>Daphnia similis group</taxon>
    </lineage>
</organism>
<evidence type="ECO:0000313" key="3">
    <source>
        <dbReference type="EMBL" id="KAI9562480.1"/>
    </source>
</evidence>
<protein>
    <submittedName>
        <fullName evidence="3">Uncharacterized protein</fullName>
    </submittedName>
</protein>
<dbReference type="Pfam" id="PF21787">
    <property type="entry name" value="TNP-like_RNaseH_N"/>
    <property type="match status" value="1"/>
</dbReference>
<dbReference type="InterPro" id="IPR048365">
    <property type="entry name" value="TNP-like_RNaseH_N"/>
</dbReference>
<accession>A0AAD5LGR2</accession>
<reference evidence="3 4" key="1">
    <citation type="submission" date="2022-05" db="EMBL/GenBank/DDBJ databases">
        <title>A multi-omics perspective on studying reproductive biology in Daphnia sinensis.</title>
        <authorList>
            <person name="Jia J."/>
        </authorList>
    </citation>
    <scope>NUCLEOTIDE SEQUENCE [LARGE SCALE GENOMIC DNA]</scope>
    <source>
        <strain evidence="3 4">WSL</strain>
    </source>
</reference>
<dbReference type="InterPro" id="IPR048366">
    <property type="entry name" value="TNP-like_GBD"/>
</dbReference>
<dbReference type="Pfam" id="PF21788">
    <property type="entry name" value="TNP-like_GBD"/>
    <property type="match status" value="1"/>
</dbReference>
<dbReference type="Proteomes" id="UP000820818">
    <property type="component" value="Linkage Group LG2"/>
</dbReference>
<dbReference type="EMBL" id="WJBH02000002">
    <property type="protein sequence ID" value="KAI9562480.1"/>
    <property type="molecule type" value="Genomic_DNA"/>
</dbReference>
<comment type="caution">
    <text evidence="3">The sequence shown here is derived from an EMBL/GenBank/DDBJ whole genome shotgun (WGS) entry which is preliminary data.</text>
</comment>